<evidence type="ECO:0000256" key="1">
    <source>
        <dbReference type="ARBA" id="ARBA00023239"/>
    </source>
</evidence>
<proteinExistence type="predicted"/>
<dbReference type="SMART" id="SM00934">
    <property type="entry name" value="OMPdecase"/>
    <property type="match status" value="1"/>
</dbReference>
<dbReference type="Gene3D" id="3.20.20.70">
    <property type="entry name" value="Aldolase class I"/>
    <property type="match status" value="1"/>
</dbReference>
<organism evidence="3 4">
    <name type="scientific">Candidatus Doudnabacteria bacterium RIFCSPHIGHO2_01_FULL_49_9</name>
    <dbReference type="NCBI Taxonomy" id="1817827"/>
    <lineage>
        <taxon>Bacteria</taxon>
        <taxon>Candidatus Doudnaibacteriota</taxon>
    </lineage>
</organism>
<dbReference type="EMBL" id="MFEN01000047">
    <property type="protein sequence ID" value="OGE83333.1"/>
    <property type="molecule type" value="Genomic_DNA"/>
</dbReference>
<dbReference type="Proteomes" id="UP000176339">
    <property type="component" value="Unassembled WGS sequence"/>
</dbReference>
<evidence type="ECO:0000313" key="3">
    <source>
        <dbReference type="EMBL" id="OGE83333.1"/>
    </source>
</evidence>
<dbReference type="PANTHER" id="PTHR35039:SF3">
    <property type="entry name" value="3-KETO-L-GULONATE-6-PHOSPHATE DECARBOXYLASE SGBH-RELATED"/>
    <property type="match status" value="1"/>
</dbReference>
<evidence type="ECO:0000313" key="4">
    <source>
        <dbReference type="Proteomes" id="UP000176339"/>
    </source>
</evidence>
<dbReference type="InterPro" id="IPR011060">
    <property type="entry name" value="RibuloseP-bd_barrel"/>
</dbReference>
<dbReference type="GO" id="GO:0006207">
    <property type="term" value="P:'de novo' pyrimidine nucleobase biosynthetic process"/>
    <property type="evidence" value="ECO:0007669"/>
    <property type="project" value="InterPro"/>
</dbReference>
<feature type="domain" description="Orotidine 5'-phosphate decarboxylase" evidence="2">
    <location>
        <begin position="15"/>
        <end position="214"/>
    </location>
</feature>
<sequence>MSFRPKSKLDRRKRYLQLAFNRTLEDAESIIAGLPVSDRIILEAGTPLVKRYGMRAVEQIAYWYQSKIAASGEAIFPYIVADLKTMDRGGTEVDMAAQAGASAVIALGSAPVETLNSFVASCEQLGVDAMVDMMNVEYPINVLSKLKKLPPVVILHRGVDEEEFNREKQIPWHEIQRIKGAHNIMISIAGGDTVREVQRSIFNSADIVVVWKSVFASTDQTVELVEGFLREIK</sequence>
<dbReference type="Pfam" id="PF00215">
    <property type="entry name" value="OMPdecase"/>
    <property type="match status" value="1"/>
</dbReference>
<reference evidence="3 4" key="1">
    <citation type="journal article" date="2016" name="Nat. Commun.">
        <title>Thousands of microbial genomes shed light on interconnected biogeochemical processes in an aquifer system.</title>
        <authorList>
            <person name="Anantharaman K."/>
            <person name="Brown C.T."/>
            <person name="Hug L.A."/>
            <person name="Sharon I."/>
            <person name="Castelle C.J."/>
            <person name="Probst A.J."/>
            <person name="Thomas B.C."/>
            <person name="Singh A."/>
            <person name="Wilkins M.J."/>
            <person name="Karaoz U."/>
            <person name="Brodie E.L."/>
            <person name="Williams K.H."/>
            <person name="Hubbard S.S."/>
            <person name="Banfield J.F."/>
        </authorList>
    </citation>
    <scope>NUCLEOTIDE SEQUENCE [LARGE SCALE GENOMIC DNA]</scope>
</reference>
<accession>A0A1F5P0C2</accession>
<dbReference type="GO" id="GO:0019854">
    <property type="term" value="P:L-ascorbic acid catabolic process"/>
    <property type="evidence" value="ECO:0007669"/>
    <property type="project" value="TreeGrafter"/>
</dbReference>
<gene>
    <name evidence="3" type="ORF">A2846_05030</name>
</gene>
<dbReference type="SUPFAM" id="SSF51366">
    <property type="entry name" value="Ribulose-phoshate binding barrel"/>
    <property type="match status" value="1"/>
</dbReference>
<dbReference type="InterPro" id="IPR013785">
    <property type="entry name" value="Aldolase_TIM"/>
</dbReference>
<dbReference type="GO" id="GO:0033982">
    <property type="term" value="F:3-dehydro-L-gulonate-6-phosphate decarboxylase activity"/>
    <property type="evidence" value="ECO:0007669"/>
    <property type="project" value="TreeGrafter"/>
</dbReference>
<evidence type="ECO:0000259" key="2">
    <source>
        <dbReference type="SMART" id="SM00934"/>
    </source>
</evidence>
<protein>
    <recommendedName>
        <fullName evidence="2">Orotidine 5'-phosphate decarboxylase domain-containing protein</fullName>
    </recommendedName>
</protein>
<dbReference type="InterPro" id="IPR001754">
    <property type="entry name" value="OMPdeCOase_dom"/>
</dbReference>
<dbReference type="AlphaFoldDB" id="A0A1F5P0C2"/>
<comment type="caution">
    <text evidence="3">The sequence shown here is derived from an EMBL/GenBank/DDBJ whole genome shotgun (WGS) entry which is preliminary data.</text>
</comment>
<dbReference type="PANTHER" id="PTHR35039">
    <property type="entry name" value="3-KETO-L-GULONATE-6-PHOSPHATE DECARBOXYLASE SGBH-RELATED"/>
    <property type="match status" value="1"/>
</dbReference>
<name>A0A1F5P0C2_9BACT</name>
<dbReference type="GO" id="GO:0004590">
    <property type="term" value="F:orotidine-5'-phosphate decarboxylase activity"/>
    <property type="evidence" value="ECO:0007669"/>
    <property type="project" value="InterPro"/>
</dbReference>
<keyword evidence="1" id="KW-0456">Lyase</keyword>